<feature type="transmembrane region" description="Helical" evidence="1">
    <location>
        <begin position="212"/>
        <end position="231"/>
    </location>
</feature>
<sequence length="238" mass="26519">MGHDALPREYRMKRNRMLLFLFVIAAGTVSVVGAVMSADGLGAFLTYAFLIAWVALMGWLFYATLRCSTVADIKAIHARGVFRRRRLAWEDIQDIKVEFSYEGAVQSGAAGVLVHAYGRDGSKVLLPFLDDVHVDVERELGVLLEAWQELRGEDWTPNPEAAVAIHRHEARQKAISTGLTAVGCAFLPLMVLAGLPLFMAWPDWLEAMLSPLWVMLLGAFLVFTLTAVLSYRRRVRGD</sequence>
<accession>A0A5N8XTI4</accession>
<keyword evidence="4" id="KW-1185">Reference proteome</keyword>
<dbReference type="AlphaFoldDB" id="A0A5N8XTI4"/>
<comment type="caution">
    <text evidence="3">The sequence shown here is derived from an EMBL/GenBank/DDBJ whole genome shotgun (WGS) entry which is preliminary data.</text>
</comment>
<feature type="transmembrane region" description="Helical" evidence="1">
    <location>
        <begin position="177"/>
        <end position="200"/>
    </location>
</feature>
<keyword evidence="1" id="KW-0812">Transmembrane</keyword>
<evidence type="ECO:0000313" key="3">
    <source>
        <dbReference type="EMBL" id="MPY61935.1"/>
    </source>
</evidence>
<evidence type="ECO:0000259" key="2">
    <source>
        <dbReference type="Pfam" id="PF10756"/>
    </source>
</evidence>
<gene>
    <name evidence="3" type="ORF">FNH08_33765</name>
</gene>
<dbReference type="OrthoDB" id="4245604at2"/>
<dbReference type="Pfam" id="PF10756">
    <property type="entry name" value="bPH_6"/>
    <property type="match status" value="1"/>
</dbReference>
<keyword evidence="1" id="KW-1133">Transmembrane helix</keyword>
<reference evidence="3 4" key="1">
    <citation type="submission" date="2019-07" db="EMBL/GenBank/DDBJ databases">
        <title>New species of Amycolatopsis and Streptomyces.</title>
        <authorList>
            <person name="Duangmal K."/>
            <person name="Teo W.F.A."/>
            <person name="Lipun K."/>
        </authorList>
    </citation>
    <scope>NUCLEOTIDE SEQUENCE [LARGE SCALE GENOMIC DNA]</scope>
    <source>
        <strain evidence="3 4">NBRC 106415</strain>
    </source>
</reference>
<dbReference type="Proteomes" id="UP000400924">
    <property type="component" value="Unassembled WGS sequence"/>
</dbReference>
<protein>
    <submittedName>
        <fullName evidence="3">PH domain-containing protein</fullName>
    </submittedName>
</protein>
<keyword evidence="1" id="KW-0472">Membrane</keyword>
<dbReference type="EMBL" id="VJZC01000353">
    <property type="protein sequence ID" value="MPY61935.1"/>
    <property type="molecule type" value="Genomic_DNA"/>
</dbReference>
<organism evidence="3 4">
    <name type="scientific">Streptomyces spongiae</name>
    <dbReference type="NCBI Taxonomy" id="565072"/>
    <lineage>
        <taxon>Bacteria</taxon>
        <taxon>Bacillati</taxon>
        <taxon>Actinomycetota</taxon>
        <taxon>Actinomycetes</taxon>
        <taxon>Kitasatosporales</taxon>
        <taxon>Streptomycetaceae</taxon>
        <taxon>Streptomyces</taxon>
    </lineage>
</organism>
<name>A0A5N8XTI4_9ACTN</name>
<evidence type="ECO:0000313" key="4">
    <source>
        <dbReference type="Proteomes" id="UP000400924"/>
    </source>
</evidence>
<proteinExistence type="predicted"/>
<dbReference type="RefSeq" id="WP_152775330.1">
    <property type="nucleotide sequence ID" value="NZ_VJZC01000353.1"/>
</dbReference>
<feature type="transmembrane region" description="Helical" evidence="1">
    <location>
        <begin position="44"/>
        <end position="65"/>
    </location>
</feature>
<dbReference type="InterPro" id="IPR019692">
    <property type="entry name" value="CFP-6_PH"/>
</dbReference>
<evidence type="ECO:0000256" key="1">
    <source>
        <dbReference type="SAM" id="Phobius"/>
    </source>
</evidence>
<feature type="domain" description="Low molecular weight protein antigen 6 PH" evidence="2">
    <location>
        <begin position="66"/>
        <end position="127"/>
    </location>
</feature>